<reference evidence="2 3" key="1">
    <citation type="submission" date="2024-03" db="EMBL/GenBank/DDBJ databases">
        <title>Complete Genome Sequence and Annotation of Ignatzschineria larvae DSM 13226.</title>
        <authorList>
            <person name="Cantrell E."/>
            <person name="Burcham Z.M."/>
        </authorList>
    </citation>
    <scope>NUCLEOTIDE SEQUENCE [LARGE SCALE GENOMIC DNA]</scope>
    <source>
        <strain evidence="2 3">DSM 13226</strain>
    </source>
</reference>
<gene>
    <name evidence="2" type="ORF">WMO13_07050</name>
</gene>
<organism evidence="2 3">
    <name type="scientific">Ignatzschineria larvae DSM 13226</name>
    <dbReference type="NCBI Taxonomy" id="1111732"/>
    <lineage>
        <taxon>Bacteria</taxon>
        <taxon>Pseudomonadati</taxon>
        <taxon>Pseudomonadota</taxon>
        <taxon>Gammaproteobacteria</taxon>
        <taxon>Cardiobacteriales</taxon>
        <taxon>Ignatzschineriaceae</taxon>
        <taxon>Ignatzschineria</taxon>
    </lineage>
</organism>
<accession>A0ABZ3BX89</accession>
<dbReference type="InterPro" id="IPR046513">
    <property type="entry name" value="DUF6691"/>
</dbReference>
<evidence type="ECO:0000256" key="1">
    <source>
        <dbReference type="SAM" id="Phobius"/>
    </source>
</evidence>
<protein>
    <submittedName>
        <fullName evidence="2">YeeE/YedE family protein</fullName>
    </submittedName>
</protein>
<dbReference type="Proteomes" id="UP001449178">
    <property type="component" value="Chromosome"/>
</dbReference>
<feature type="transmembrane region" description="Helical" evidence="1">
    <location>
        <begin position="113"/>
        <end position="133"/>
    </location>
</feature>
<sequence length="135" mass="14503">MRLLIAFVSGLLFGLGLLYSGMANPAVVQGFLDPFGDWNPALLWVMVGALAVSTIGVVIARRLKRTLTGDPLNFPMNSKINRDLIVGGLIFGVGWGLVGICPGPAFVLLGRGLWEGVIFVIAMLVGMKLVNFFKR</sequence>
<name>A0ABZ3BX89_9GAMM</name>
<evidence type="ECO:0000313" key="3">
    <source>
        <dbReference type="Proteomes" id="UP001449178"/>
    </source>
</evidence>
<dbReference type="Pfam" id="PF20398">
    <property type="entry name" value="DUF6691"/>
    <property type="match status" value="1"/>
</dbReference>
<feature type="transmembrane region" description="Helical" evidence="1">
    <location>
        <begin position="84"/>
        <end position="107"/>
    </location>
</feature>
<dbReference type="RefSeq" id="WP_026879251.1">
    <property type="nucleotide sequence ID" value="NZ_AZOD01000029.1"/>
</dbReference>
<keyword evidence="1" id="KW-1133">Transmembrane helix</keyword>
<dbReference type="EMBL" id="CP150637">
    <property type="protein sequence ID" value="WZW87133.1"/>
    <property type="molecule type" value="Genomic_DNA"/>
</dbReference>
<proteinExistence type="predicted"/>
<evidence type="ECO:0000313" key="2">
    <source>
        <dbReference type="EMBL" id="WZW87133.1"/>
    </source>
</evidence>
<feature type="transmembrane region" description="Helical" evidence="1">
    <location>
        <begin position="41"/>
        <end position="63"/>
    </location>
</feature>
<keyword evidence="1" id="KW-0472">Membrane</keyword>
<keyword evidence="3" id="KW-1185">Reference proteome</keyword>
<keyword evidence="1" id="KW-0812">Transmembrane</keyword>